<dbReference type="SUPFAM" id="SSF56219">
    <property type="entry name" value="DNase I-like"/>
    <property type="match status" value="1"/>
</dbReference>
<protein>
    <submittedName>
        <fullName evidence="4">Reverse transcriptase domain-containing protein</fullName>
    </submittedName>
</protein>
<dbReference type="InterPro" id="IPR000477">
    <property type="entry name" value="RT_dom"/>
</dbReference>
<dbReference type="WBParaSite" id="HCON_00055990-00001">
    <property type="protein sequence ID" value="HCON_00055990-00001"/>
    <property type="gene ID" value="HCON_00055990"/>
</dbReference>
<dbReference type="CDD" id="cd01650">
    <property type="entry name" value="RT_nLTR_like"/>
    <property type="match status" value="1"/>
</dbReference>
<feature type="coiled-coil region" evidence="1">
    <location>
        <begin position="632"/>
        <end position="659"/>
    </location>
</feature>
<dbReference type="Gene3D" id="3.30.70.270">
    <property type="match status" value="1"/>
</dbReference>
<keyword evidence="3" id="KW-1185">Reference proteome</keyword>
<dbReference type="PANTHER" id="PTHR19446">
    <property type="entry name" value="REVERSE TRANSCRIPTASES"/>
    <property type="match status" value="1"/>
</dbReference>
<feature type="domain" description="Reverse transcriptase" evidence="2">
    <location>
        <begin position="467"/>
        <end position="685"/>
    </location>
</feature>
<dbReference type="Pfam" id="PF00078">
    <property type="entry name" value="RVT_1"/>
    <property type="match status" value="1"/>
</dbReference>
<dbReference type="InterPro" id="IPR036691">
    <property type="entry name" value="Endo/exonu/phosph_ase_sf"/>
</dbReference>
<accession>A0A7I4Y6Q9</accession>
<dbReference type="SUPFAM" id="SSF56672">
    <property type="entry name" value="DNA/RNA polymerases"/>
    <property type="match status" value="1"/>
</dbReference>
<dbReference type="AlphaFoldDB" id="A0A7I4Y6Q9"/>
<dbReference type="PROSITE" id="PS50878">
    <property type="entry name" value="RT_POL"/>
    <property type="match status" value="1"/>
</dbReference>
<dbReference type="OrthoDB" id="418748at2759"/>
<dbReference type="InterPro" id="IPR043502">
    <property type="entry name" value="DNA/RNA_pol_sf"/>
</dbReference>
<dbReference type="OMA" id="VEMDALC"/>
<dbReference type="InterPro" id="IPR043128">
    <property type="entry name" value="Rev_trsase/Diguanyl_cyclase"/>
</dbReference>
<name>A0A7I4Y6Q9_HAECO</name>
<evidence type="ECO:0000313" key="3">
    <source>
        <dbReference type="Proteomes" id="UP000025227"/>
    </source>
</evidence>
<proteinExistence type="predicted"/>
<evidence type="ECO:0000256" key="1">
    <source>
        <dbReference type="SAM" id="Coils"/>
    </source>
</evidence>
<dbReference type="Proteomes" id="UP000025227">
    <property type="component" value="Unplaced"/>
</dbReference>
<reference evidence="4" key="1">
    <citation type="submission" date="2020-12" db="UniProtKB">
        <authorList>
            <consortium name="WormBaseParasite"/>
        </authorList>
    </citation>
    <scope>IDENTIFICATION</scope>
    <source>
        <strain evidence="4">MHco3</strain>
    </source>
</reference>
<organism evidence="3 4">
    <name type="scientific">Haemonchus contortus</name>
    <name type="common">Barber pole worm</name>
    <dbReference type="NCBI Taxonomy" id="6289"/>
    <lineage>
        <taxon>Eukaryota</taxon>
        <taxon>Metazoa</taxon>
        <taxon>Ecdysozoa</taxon>
        <taxon>Nematoda</taxon>
        <taxon>Chromadorea</taxon>
        <taxon>Rhabditida</taxon>
        <taxon>Rhabditina</taxon>
        <taxon>Rhabditomorpha</taxon>
        <taxon>Strongyloidea</taxon>
        <taxon>Trichostrongylidae</taxon>
        <taxon>Haemonchus</taxon>
    </lineage>
</organism>
<evidence type="ECO:0000313" key="4">
    <source>
        <dbReference type="WBParaSite" id="HCON_00055990-00001"/>
    </source>
</evidence>
<evidence type="ECO:0000259" key="2">
    <source>
        <dbReference type="PROSITE" id="PS50878"/>
    </source>
</evidence>
<keyword evidence="1" id="KW-0175">Coiled coil</keyword>
<sequence length="699" mass="79658">MTKRKEILEGPASVFSDDLSSCSLEHLEHDQIARDPLEGNKGQRNRRIVKLYYNGDDIKRNGVAIAVAESLKNSVSAVSRISSRIMAVRIDTKEGYWTIISVYAPQAGCPVYEKDEFYLNLDEAIRSVPGGDCFTIAGDMNGHVGSKRRGLERVHGGRGIGVRNEEGERVLDLAMAHDLAVCSTFFAKRRSQKVAFSSGRNETEIDHVLVRRSSLKTVKYIKVLPGEEQATQHRPLLADIAIELPNKSRTRTERRIRWWKLHRLEREHLKEKILKVGLPDPEGPIQQTWSNAVKRVVREKKLAYKRWQKTRALEELVAYKTSKRLAKAAVARAKNVEMDALCEKLDSQEGEKFVFHLAKARHRATQDIGVAKSVRNREGAILRKHGEDRRRWREYLDRLLNEVFARENSSHLEATAGPIKLWTEDEVRIAIGKMKVGKATGPDGVPIEAWKALREHGIKWLTRFLYTATAEGRIPDAWRRSTIVPIFKSRLKIERIGLNFKEQFGLMPERSTTDAIFIAMQIMEKYREKRRPCYLAFLDLEKAFDRLPREVLWSALRKRNVPEHLIFLVKDMYDGSTTTIRTAHGQTGAIDVTVGVHQGSALSPFLFLLTMDVITEELVDGPLKTILYADDIALIAESKEELQDNLQKWQKKLAENGLLLNVKKTKFLSSEEGMDSITDGYGKAIEKVQDFRSDTWGVI</sequence>
<dbReference type="Gene3D" id="3.60.10.10">
    <property type="entry name" value="Endonuclease/exonuclease/phosphatase"/>
    <property type="match status" value="1"/>
</dbReference>